<dbReference type="OrthoDB" id="4764187at2"/>
<feature type="transmembrane region" description="Helical" evidence="2">
    <location>
        <begin position="6"/>
        <end position="24"/>
    </location>
</feature>
<feature type="transmembrane region" description="Helical" evidence="2">
    <location>
        <begin position="111"/>
        <end position="132"/>
    </location>
</feature>
<keyword evidence="4" id="KW-1185">Reference proteome</keyword>
<keyword evidence="2" id="KW-1133">Transmembrane helix</keyword>
<dbReference type="RefSeq" id="WP_096500830.1">
    <property type="nucleotide sequence ID" value="NZ_AP018165.1"/>
</dbReference>
<feature type="transmembrane region" description="Helical" evidence="2">
    <location>
        <begin position="77"/>
        <end position="99"/>
    </location>
</feature>
<dbReference type="KEGG" id="mste:MSTE_02006"/>
<proteinExistence type="predicted"/>
<gene>
    <name evidence="3" type="ORF">MSTE_02006</name>
</gene>
<sequence>MDVVVNVVLPIATLISGWALASWTNRRHRNWDALGTDLDLADKLDKHYPEHAQWVRESVAVRLKGRALSESRSRSDFLVVSAGAVITLFGGYCFLAAFTALGKAQDSAGKWLASGPFLAAVFSSGMGVYFLVSGIRNRPRLPGVSELFFPQGTQIQKDLFDQLGKLHDSSIKLPDVFPEAPTGDVGGKESEASEVPTNPPEEEDDGPVTQGPP</sequence>
<dbReference type="EMBL" id="AP018165">
    <property type="protein sequence ID" value="BAX97322.1"/>
    <property type="molecule type" value="Genomic_DNA"/>
</dbReference>
<evidence type="ECO:0000256" key="2">
    <source>
        <dbReference type="SAM" id="Phobius"/>
    </source>
</evidence>
<evidence type="ECO:0008006" key="5">
    <source>
        <dbReference type="Google" id="ProtNLM"/>
    </source>
</evidence>
<dbReference type="AlphaFoldDB" id="A0A1Z4EWI7"/>
<reference evidence="3 4" key="2">
    <citation type="journal article" date="2017" name="Int. J. Syst. Evol. Microbiol.">
        <title>Mycobacterium stephanolepidis sp. nov., a rapidly growing species related to Mycobacterium chelonae, isolated from marine teleost fish, Stephanolepis cirrhifer.</title>
        <authorList>
            <person name="Fukano H."/>
            <person name="Wada S."/>
            <person name="Kurata O."/>
            <person name="Katayama K."/>
            <person name="Fujiwara N."/>
            <person name="Hoshino Y."/>
        </authorList>
    </citation>
    <scope>NUCLEOTIDE SEQUENCE [LARGE SCALE GENOMIC DNA]</scope>
    <source>
        <strain evidence="3 4">NJB0901</strain>
    </source>
</reference>
<keyword evidence="2" id="KW-0812">Transmembrane</keyword>
<keyword evidence="2" id="KW-0472">Membrane</keyword>
<evidence type="ECO:0000256" key="1">
    <source>
        <dbReference type="SAM" id="MobiDB-lite"/>
    </source>
</evidence>
<name>A0A1Z4EWI7_9MYCO</name>
<feature type="region of interest" description="Disordered" evidence="1">
    <location>
        <begin position="173"/>
        <end position="213"/>
    </location>
</feature>
<evidence type="ECO:0000313" key="4">
    <source>
        <dbReference type="Proteomes" id="UP000217954"/>
    </source>
</evidence>
<protein>
    <recommendedName>
        <fullName evidence="5">Transmembrane protein</fullName>
    </recommendedName>
</protein>
<accession>A0A1Z4EWI7</accession>
<reference evidence="4" key="1">
    <citation type="journal article" date="2017" name="Genome Announc.">
        <title>Complete Genome Sequence of Mycobacterium stephanolepidis.</title>
        <authorList>
            <person name="Fukano H."/>
            <person name="Yoshida M."/>
            <person name="Katayama Y."/>
            <person name="Omatsu T."/>
            <person name="Mizutani T."/>
            <person name="Kurata O."/>
            <person name="Wada S."/>
            <person name="Hoshino Y."/>
        </authorList>
    </citation>
    <scope>NUCLEOTIDE SEQUENCE [LARGE SCALE GENOMIC DNA]</scope>
    <source>
        <strain evidence="4">NJB0901</strain>
    </source>
</reference>
<organism evidence="3 4">
    <name type="scientific">[Mycobacterium] stephanolepidis</name>
    <dbReference type="NCBI Taxonomy" id="1520670"/>
    <lineage>
        <taxon>Bacteria</taxon>
        <taxon>Bacillati</taxon>
        <taxon>Actinomycetota</taxon>
        <taxon>Actinomycetes</taxon>
        <taxon>Mycobacteriales</taxon>
        <taxon>Mycobacteriaceae</taxon>
        <taxon>Mycobacteroides</taxon>
    </lineage>
</organism>
<dbReference type="Proteomes" id="UP000217954">
    <property type="component" value="Chromosome"/>
</dbReference>
<evidence type="ECO:0000313" key="3">
    <source>
        <dbReference type="EMBL" id="BAX97322.1"/>
    </source>
</evidence>